<protein>
    <submittedName>
        <fullName evidence="4">Two-component response regulator ARR22-like protein</fullName>
    </submittedName>
</protein>
<sequence>MTTLGFGSSSGSNKLKGVMSGGDWVQGGTGPSSSTMGTIEGPMPRKMITALIVDDDGVNRRIHNLVLRSLGVQCHEVNNGKEAVDLCMGGANFDLIIMAMEIPVFDGPKVSIDNAKNESLAVGCARLSWGIA</sequence>
<feature type="domain" description="Response regulatory" evidence="3">
    <location>
        <begin position="49"/>
        <end position="132"/>
    </location>
</feature>
<dbReference type="PANTHER" id="PTHR43228">
    <property type="entry name" value="TWO-COMPONENT RESPONSE REGULATOR"/>
    <property type="match status" value="1"/>
</dbReference>
<dbReference type="OrthoDB" id="21225at2759"/>
<dbReference type="InterPro" id="IPR001789">
    <property type="entry name" value="Sig_transdc_resp-reg_receiver"/>
</dbReference>
<comment type="caution">
    <text evidence="1">Lacks conserved residue(s) required for the propagation of feature annotation.</text>
</comment>
<dbReference type="AlphaFoldDB" id="A0A3S3Q1C5"/>
<dbReference type="GO" id="GO:0000160">
    <property type="term" value="P:phosphorelay signal transduction system"/>
    <property type="evidence" value="ECO:0007669"/>
    <property type="project" value="InterPro"/>
</dbReference>
<evidence type="ECO:0000256" key="2">
    <source>
        <dbReference type="SAM" id="MobiDB-lite"/>
    </source>
</evidence>
<name>A0A3S3Q1C5_9MAGN</name>
<dbReference type="SUPFAM" id="SSF52172">
    <property type="entry name" value="CheY-like"/>
    <property type="match status" value="1"/>
</dbReference>
<dbReference type="InterPro" id="IPR011006">
    <property type="entry name" value="CheY-like_superfamily"/>
</dbReference>
<organism evidence="4 5">
    <name type="scientific">Cinnamomum micranthum f. kanehirae</name>
    <dbReference type="NCBI Taxonomy" id="337451"/>
    <lineage>
        <taxon>Eukaryota</taxon>
        <taxon>Viridiplantae</taxon>
        <taxon>Streptophyta</taxon>
        <taxon>Embryophyta</taxon>
        <taxon>Tracheophyta</taxon>
        <taxon>Spermatophyta</taxon>
        <taxon>Magnoliopsida</taxon>
        <taxon>Magnoliidae</taxon>
        <taxon>Laurales</taxon>
        <taxon>Lauraceae</taxon>
        <taxon>Cinnamomum</taxon>
    </lineage>
</organism>
<dbReference type="PROSITE" id="PS50110">
    <property type="entry name" value="RESPONSE_REGULATORY"/>
    <property type="match status" value="1"/>
</dbReference>
<dbReference type="STRING" id="337451.A0A3S3Q1C5"/>
<comment type="caution">
    <text evidence="4">The sequence shown here is derived from an EMBL/GenBank/DDBJ whole genome shotgun (WGS) entry which is preliminary data.</text>
</comment>
<gene>
    <name evidence="4" type="ORF">CKAN_00591800</name>
</gene>
<evidence type="ECO:0000313" key="5">
    <source>
        <dbReference type="Proteomes" id="UP000283530"/>
    </source>
</evidence>
<reference evidence="4 5" key="1">
    <citation type="journal article" date="2019" name="Nat. Plants">
        <title>Stout camphor tree genome fills gaps in understanding of flowering plant genome evolution.</title>
        <authorList>
            <person name="Chaw S.M."/>
            <person name="Liu Y.C."/>
            <person name="Wu Y.W."/>
            <person name="Wang H.Y."/>
            <person name="Lin C.I."/>
            <person name="Wu C.S."/>
            <person name="Ke H.M."/>
            <person name="Chang L.Y."/>
            <person name="Hsu C.Y."/>
            <person name="Yang H.T."/>
            <person name="Sudianto E."/>
            <person name="Hsu M.H."/>
            <person name="Wu K.P."/>
            <person name="Wang L.N."/>
            <person name="Leebens-Mack J.H."/>
            <person name="Tsai I.J."/>
        </authorList>
    </citation>
    <scope>NUCLEOTIDE SEQUENCE [LARGE SCALE GENOMIC DNA]</scope>
    <source>
        <strain evidence="5">cv. Chaw 1501</strain>
        <tissue evidence="4">Young leaves</tissue>
    </source>
</reference>
<proteinExistence type="predicted"/>
<evidence type="ECO:0000256" key="1">
    <source>
        <dbReference type="PROSITE-ProRule" id="PRU00169"/>
    </source>
</evidence>
<accession>A0A3S3Q1C5</accession>
<feature type="region of interest" description="Disordered" evidence="2">
    <location>
        <begin position="18"/>
        <end position="40"/>
    </location>
</feature>
<evidence type="ECO:0000259" key="3">
    <source>
        <dbReference type="PROSITE" id="PS50110"/>
    </source>
</evidence>
<dbReference type="Pfam" id="PF00072">
    <property type="entry name" value="Response_reg"/>
    <property type="match status" value="1"/>
</dbReference>
<dbReference type="EMBL" id="QPKB01000002">
    <property type="protein sequence ID" value="RWR77431.1"/>
    <property type="molecule type" value="Genomic_DNA"/>
</dbReference>
<dbReference type="PANTHER" id="PTHR43228:SF1">
    <property type="entry name" value="TWO-COMPONENT RESPONSE REGULATOR ARR22"/>
    <property type="match status" value="1"/>
</dbReference>
<evidence type="ECO:0000313" key="4">
    <source>
        <dbReference type="EMBL" id="RWR77431.1"/>
    </source>
</evidence>
<dbReference type="Proteomes" id="UP000283530">
    <property type="component" value="Unassembled WGS sequence"/>
</dbReference>
<dbReference type="InterPro" id="IPR052048">
    <property type="entry name" value="ST_Response_Regulator"/>
</dbReference>
<dbReference type="Gene3D" id="3.40.50.2300">
    <property type="match status" value="1"/>
</dbReference>
<keyword evidence="5" id="KW-1185">Reference proteome</keyword>